<organism evidence="8 9">
    <name type="scientific">Septoria linicola</name>
    <dbReference type="NCBI Taxonomy" id="215465"/>
    <lineage>
        <taxon>Eukaryota</taxon>
        <taxon>Fungi</taxon>
        <taxon>Dikarya</taxon>
        <taxon>Ascomycota</taxon>
        <taxon>Pezizomycotina</taxon>
        <taxon>Dothideomycetes</taxon>
        <taxon>Dothideomycetidae</taxon>
        <taxon>Mycosphaerellales</taxon>
        <taxon>Mycosphaerellaceae</taxon>
        <taxon>Septoria</taxon>
    </lineage>
</organism>
<keyword evidence="6" id="KW-0539">Nucleus</keyword>
<keyword evidence="5" id="KW-0862">Zinc</keyword>
<protein>
    <recommendedName>
        <fullName evidence="7">Xylanolytic transcriptional activator regulatory domain-containing protein</fullName>
    </recommendedName>
</protein>
<dbReference type="GO" id="GO:0000978">
    <property type="term" value="F:RNA polymerase II cis-regulatory region sequence-specific DNA binding"/>
    <property type="evidence" value="ECO:0007669"/>
    <property type="project" value="InterPro"/>
</dbReference>
<evidence type="ECO:0000256" key="2">
    <source>
        <dbReference type="ARBA" id="ARBA00022723"/>
    </source>
</evidence>
<evidence type="ECO:0000256" key="3">
    <source>
        <dbReference type="ARBA" id="ARBA00022737"/>
    </source>
</evidence>
<dbReference type="Proteomes" id="UP001056384">
    <property type="component" value="Chromosome 1"/>
</dbReference>
<reference evidence="8" key="1">
    <citation type="submission" date="2022-06" db="EMBL/GenBank/DDBJ databases">
        <title>Complete genome sequences of two strains of the flax pathogen Septoria linicola.</title>
        <authorList>
            <person name="Lapalu N."/>
            <person name="Simon A."/>
            <person name="Demenou B."/>
            <person name="Paumier D."/>
            <person name="Guillot M.-P."/>
            <person name="Gout L."/>
            <person name="Valade R."/>
        </authorList>
    </citation>
    <scope>NUCLEOTIDE SEQUENCE</scope>
    <source>
        <strain evidence="8">SE15195</strain>
    </source>
</reference>
<keyword evidence="9" id="KW-1185">Reference proteome</keyword>
<keyword evidence="2" id="KW-0479">Metal-binding</keyword>
<dbReference type="AlphaFoldDB" id="A0A9Q9EE85"/>
<gene>
    <name evidence="8" type="ORF">Slin15195_G018300</name>
</gene>
<dbReference type="InterPro" id="IPR051059">
    <property type="entry name" value="VerF-like"/>
</dbReference>
<evidence type="ECO:0000256" key="1">
    <source>
        <dbReference type="ARBA" id="ARBA00004123"/>
    </source>
</evidence>
<evidence type="ECO:0000313" key="8">
    <source>
        <dbReference type="EMBL" id="USW48511.1"/>
    </source>
</evidence>
<dbReference type="GO" id="GO:0008270">
    <property type="term" value="F:zinc ion binding"/>
    <property type="evidence" value="ECO:0007669"/>
    <property type="project" value="UniProtKB-KW"/>
</dbReference>
<dbReference type="PANTHER" id="PTHR40626">
    <property type="entry name" value="MIP31509P"/>
    <property type="match status" value="1"/>
</dbReference>
<dbReference type="EMBL" id="CP099418">
    <property type="protein sequence ID" value="USW48511.1"/>
    <property type="molecule type" value="Genomic_DNA"/>
</dbReference>
<dbReference type="InterPro" id="IPR007219">
    <property type="entry name" value="XnlR_reg_dom"/>
</dbReference>
<accession>A0A9Q9EE85</accession>
<keyword evidence="4" id="KW-0863">Zinc-finger</keyword>
<name>A0A9Q9EE85_9PEZI</name>
<evidence type="ECO:0000256" key="5">
    <source>
        <dbReference type="ARBA" id="ARBA00022833"/>
    </source>
</evidence>
<keyword evidence="3" id="KW-0677">Repeat</keyword>
<dbReference type="GO" id="GO:0000785">
    <property type="term" value="C:chromatin"/>
    <property type="evidence" value="ECO:0007669"/>
    <property type="project" value="TreeGrafter"/>
</dbReference>
<evidence type="ECO:0000259" key="7">
    <source>
        <dbReference type="Pfam" id="PF04082"/>
    </source>
</evidence>
<evidence type="ECO:0000313" key="9">
    <source>
        <dbReference type="Proteomes" id="UP001056384"/>
    </source>
</evidence>
<dbReference type="CDD" id="cd12148">
    <property type="entry name" value="fungal_TF_MHR"/>
    <property type="match status" value="1"/>
</dbReference>
<dbReference type="Pfam" id="PF04082">
    <property type="entry name" value="Fungal_trans"/>
    <property type="match status" value="1"/>
</dbReference>
<comment type="subcellular location">
    <subcellularLocation>
        <location evidence="1">Nucleus</location>
    </subcellularLocation>
</comment>
<evidence type="ECO:0000256" key="6">
    <source>
        <dbReference type="ARBA" id="ARBA00023242"/>
    </source>
</evidence>
<dbReference type="GO" id="GO:0006351">
    <property type="term" value="P:DNA-templated transcription"/>
    <property type="evidence" value="ECO:0007669"/>
    <property type="project" value="InterPro"/>
</dbReference>
<evidence type="ECO:0000256" key="4">
    <source>
        <dbReference type="ARBA" id="ARBA00022771"/>
    </source>
</evidence>
<dbReference type="GO" id="GO:0005634">
    <property type="term" value="C:nucleus"/>
    <property type="evidence" value="ECO:0007669"/>
    <property type="project" value="UniProtKB-SubCell"/>
</dbReference>
<sequence>MPDVPIEPLGSLPDFDVFDSDVFNNFDSFISTMGLNVPFELDLFAGGLDNEPTPAPPGRKENLMLHRHPNNAPHLHGSYQCLDVARGTKKLEFADADADELDELRPMPCPWGFSTAQRDELNRVSALHGDNDETFRSPSRLALGRYIAAYFDEFHNHFPILHASTFRPQTGCAHGPELVLTLAACGAAYFAIINFQSRALQATSELREILQAYARGGQIVITESPENEWQAWILAESHRRTLCCTYIVLNLCSTALDVPPSLLVSELDVKLPSSTAEWTASSASAWSQARKYAAPAIPVQQALASLFSSSAPQHSHSSLANLILMNALLQRIYLSRQMQLESAQGPLRDADANELQNALSRWTLAWQQARGSMLDPRNPDGSNSFTSTSSLGLAYIRLSTNYASRRHLASWDANKIAQSLYDSPLPQRTSRLAPALLHATQGLYIPVKLGLDWVSRSEFLHWDLSIFLYYLEAAVFTSKWLSSVAVSLHTTPMTDCEMNILKTLHRIVDDVDESLDPMPDTQHSAPAVTRGDTANLASGLAVRIADTWARLFRHHNSPWPMVDLIGKSLDIYAGLLRNDLAGNVKGAQ</sequence>
<proteinExistence type="predicted"/>
<dbReference type="PANTHER" id="PTHR40626:SF10">
    <property type="entry name" value="C2H2-TYPE DOMAIN-CONTAINING PROTEIN"/>
    <property type="match status" value="1"/>
</dbReference>
<feature type="domain" description="Xylanolytic transcriptional activator regulatory" evidence="7">
    <location>
        <begin position="226"/>
        <end position="362"/>
    </location>
</feature>
<dbReference type="GO" id="GO:0000981">
    <property type="term" value="F:DNA-binding transcription factor activity, RNA polymerase II-specific"/>
    <property type="evidence" value="ECO:0007669"/>
    <property type="project" value="InterPro"/>
</dbReference>